<evidence type="ECO:0000313" key="1">
    <source>
        <dbReference type="EMBL" id="KAJ4444583.1"/>
    </source>
</evidence>
<protein>
    <submittedName>
        <fullName evidence="1">Uncharacterized protein</fullName>
    </submittedName>
</protein>
<proteinExistence type="predicted"/>
<comment type="caution">
    <text evidence="1">The sequence shown here is derived from an EMBL/GenBank/DDBJ whole genome shotgun (WGS) entry which is preliminary data.</text>
</comment>
<sequence length="75" mass="8197">MAGLCEGGNEPPGSLKANNMSFRDIERIPNLSAEQSDDITVFRISTMTSLTDAPPVSHRFHQLAEVVAVSINRQQ</sequence>
<organism evidence="1 2">
    <name type="scientific">Periplaneta americana</name>
    <name type="common">American cockroach</name>
    <name type="synonym">Blatta americana</name>
    <dbReference type="NCBI Taxonomy" id="6978"/>
    <lineage>
        <taxon>Eukaryota</taxon>
        <taxon>Metazoa</taxon>
        <taxon>Ecdysozoa</taxon>
        <taxon>Arthropoda</taxon>
        <taxon>Hexapoda</taxon>
        <taxon>Insecta</taxon>
        <taxon>Pterygota</taxon>
        <taxon>Neoptera</taxon>
        <taxon>Polyneoptera</taxon>
        <taxon>Dictyoptera</taxon>
        <taxon>Blattodea</taxon>
        <taxon>Blattoidea</taxon>
        <taxon>Blattidae</taxon>
        <taxon>Blattinae</taxon>
        <taxon>Periplaneta</taxon>
    </lineage>
</organism>
<accession>A0ABQ8TDD4</accession>
<gene>
    <name evidence="1" type="ORF">ANN_06379</name>
</gene>
<keyword evidence="2" id="KW-1185">Reference proteome</keyword>
<evidence type="ECO:0000313" key="2">
    <source>
        <dbReference type="Proteomes" id="UP001148838"/>
    </source>
</evidence>
<dbReference type="EMBL" id="JAJSOF020000011">
    <property type="protein sequence ID" value="KAJ4444583.1"/>
    <property type="molecule type" value="Genomic_DNA"/>
</dbReference>
<name>A0ABQ8TDD4_PERAM</name>
<dbReference type="Proteomes" id="UP001148838">
    <property type="component" value="Unassembled WGS sequence"/>
</dbReference>
<reference evidence="1 2" key="1">
    <citation type="journal article" date="2022" name="Allergy">
        <title>Genome assembly and annotation of Periplaneta americana reveal a comprehensive cockroach allergen profile.</title>
        <authorList>
            <person name="Wang L."/>
            <person name="Xiong Q."/>
            <person name="Saelim N."/>
            <person name="Wang L."/>
            <person name="Nong W."/>
            <person name="Wan A.T."/>
            <person name="Shi M."/>
            <person name="Liu X."/>
            <person name="Cao Q."/>
            <person name="Hui J.H.L."/>
            <person name="Sookrung N."/>
            <person name="Leung T.F."/>
            <person name="Tungtrongchitr A."/>
            <person name="Tsui S.K.W."/>
        </authorList>
    </citation>
    <scope>NUCLEOTIDE SEQUENCE [LARGE SCALE GENOMIC DNA]</scope>
    <source>
        <strain evidence="1">PWHHKU_190912</strain>
    </source>
</reference>